<feature type="chain" id="PRO_5003405453" description="DUF19 domain-containing protein" evidence="1">
    <location>
        <begin position="18"/>
        <end position="198"/>
    </location>
</feature>
<evidence type="ECO:0000256" key="1">
    <source>
        <dbReference type="SAM" id="SignalP"/>
    </source>
</evidence>
<accession>G0NNP0</accession>
<dbReference type="PANTHER" id="PTHR36956:SF2">
    <property type="entry name" value="CPXV012 PROTEIN-RELATED"/>
    <property type="match status" value="1"/>
</dbReference>
<feature type="signal peptide" evidence="1">
    <location>
        <begin position="1"/>
        <end position="17"/>
    </location>
</feature>
<protein>
    <recommendedName>
        <fullName evidence="4">DUF19 domain-containing protein</fullName>
    </recommendedName>
</protein>
<keyword evidence="3" id="KW-1185">Reference proteome</keyword>
<dbReference type="Proteomes" id="UP000008068">
    <property type="component" value="Unassembled WGS sequence"/>
</dbReference>
<gene>
    <name evidence="2" type="ORF">CAEBREN_17873</name>
</gene>
<dbReference type="AlphaFoldDB" id="G0NNP0"/>
<evidence type="ECO:0000313" key="2">
    <source>
        <dbReference type="EMBL" id="EGT34633.1"/>
    </source>
</evidence>
<reference evidence="3" key="1">
    <citation type="submission" date="2011-07" db="EMBL/GenBank/DDBJ databases">
        <authorList>
            <consortium name="Caenorhabditis brenneri Sequencing and Analysis Consortium"/>
            <person name="Wilson R.K."/>
        </authorList>
    </citation>
    <scope>NUCLEOTIDE SEQUENCE [LARGE SCALE GENOMIC DNA]</scope>
    <source>
        <strain evidence="3">PB2801</strain>
    </source>
</reference>
<sequence>MKVLIFLAAGLLGPILASPWPRDTCKSEIEKSNECLRKYDHGARLWWWEDKFLEKLFPLQSWKLCVGEARCEKAKQLNELTVIRYNTLVYLYNNFRLCWGNGRIEKFDKICHKLQSKLHCDDRSYYNCITTEMMKNESCSALDVDAYNFLVPLLIRDCQLDPLQGRRTNEVPEDGDKKTETSKNAFIASFLNIFRTIF</sequence>
<name>G0NNP0_CAEBE</name>
<proteinExistence type="predicted"/>
<dbReference type="InParanoid" id="G0NNP0"/>
<evidence type="ECO:0000313" key="3">
    <source>
        <dbReference type="Proteomes" id="UP000008068"/>
    </source>
</evidence>
<dbReference type="EMBL" id="GL379915">
    <property type="protein sequence ID" value="EGT34633.1"/>
    <property type="molecule type" value="Genomic_DNA"/>
</dbReference>
<dbReference type="PANTHER" id="PTHR36956">
    <property type="entry name" value="UTERINE LUMIN EXPRESSED/LOCAILIZED-RELATED"/>
    <property type="match status" value="1"/>
</dbReference>
<organism evidence="3">
    <name type="scientific">Caenorhabditis brenneri</name>
    <name type="common">Nematode worm</name>
    <dbReference type="NCBI Taxonomy" id="135651"/>
    <lineage>
        <taxon>Eukaryota</taxon>
        <taxon>Metazoa</taxon>
        <taxon>Ecdysozoa</taxon>
        <taxon>Nematoda</taxon>
        <taxon>Chromadorea</taxon>
        <taxon>Rhabditida</taxon>
        <taxon>Rhabditina</taxon>
        <taxon>Rhabditomorpha</taxon>
        <taxon>Rhabditoidea</taxon>
        <taxon>Rhabditidae</taxon>
        <taxon>Peloderinae</taxon>
        <taxon>Caenorhabditis</taxon>
    </lineage>
</organism>
<keyword evidence="1" id="KW-0732">Signal</keyword>
<dbReference type="HOGENOM" id="CLU_1338592_0_0_1"/>
<evidence type="ECO:0008006" key="4">
    <source>
        <dbReference type="Google" id="ProtNLM"/>
    </source>
</evidence>